<keyword evidence="2" id="KW-1185">Reference proteome</keyword>
<evidence type="ECO:0000313" key="1">
    <source>
        <dbReference type="EMBL" id="POH71858.1"/>
    </source>
</evidence>
<protein>
    <submittedName>
        <fullName evidence="1">Uncharacterized protein</fullName>
    </submittedName>
</protein>
<reference evidence="1 2" key="1">
    <citation type="submission" date="2018-01" db="EMBL/GenBank/DDBJ databases">
        <title>Arthrobacter sp. nov., from glaciers in China.</title>
        <authorList>
            <person name="Liu Q."/>
            <person name="Xin Y.-H."/>
        </authorList>
    </citation>
    <scope>NUCLEOTIDE SEQUENCE [LARGE SCALE GENOMIC DNA]</scope>
    <source>
        <strain evidence="1 2">HLT2-12-2</strain>
    </source>
</reference>
<gene>
    <name evidence="1" type="ORF">CVS27_18885</name>
</gene>
<sequence length="106" mass="12117">MIVLGENTVEQWLPQLCFIFRPTVFWAWRTGADTGTRLRLPKDPMWDYFTKRATDWHHHGCGFMPGATQLLYSLLRWATASPLLAIVRVQILLGRRPRSSAGSCGD</sequence>
<organism evidence="1 2">
    <name type="scientific">Arthrobacter glacialis</name>
    <dbReference type="NCBI Taxonomy" id="1664"/>
    <lineage>
        <taxon>Bacteria</taxon>
        <taxon>Bacillati</taxon>
        <taxon>Actinomycetota</taxon>
        <taxon>Actinomycetes</taxon>
        <taxon>Micrococcales</taxon>
        <taxon>Micrococcaceae</taxon>
        <taxon>Arthrobacter</taxon>
    </lineage>
</organism>
<accession>A0A2S3ZRJ6</accession>
<comment type="caution">
    <text evidence="1">The sequence shown here is derived from an EMBL/GenBank/DDBJ whole genome shotgun (WGS) entry which is preliminary data.</text>
</comment>
<dbReference type="AlphaFoldDB" id="A0A2S3ZRJ6"/>
<proteinExistence type="predicted"/>
<name>A0A2S3ZRJ6_ARTGL</name>
<dbReference type="EMBL" id="PPXC01000021">
    <property type="protein sequence ID" value="POH71858.1"/>
    <property type="molecule type" value="Genomic_DNA"/>
</dbReference>
<evidence type="ECO:0000313" key="2">
    <source>
        <dbReference type="Proteomes" id="UP000237061"/>
    </source>
</evidence>
<dbReference type="Proteomes" id="UP000237061">
    <property type="component" value="Unassembled WGS sequence"/>
</dbReference>